<keyword evidence="4" id="KW-0539">Nucleus</keyword>
<evidence type="ECO:0000313" key="7">
    <source>
        <dbReference type="EMBL" id="KAB2581399.1"/>
    </source>
</evidence>
<gene>
    <name evidence="7" type="primary">lea1_1</name>
    <name evidence="8" type="ORF">BFW01_g10887</name>
    <name evidence="7" type="ORF">DBV05_g49</name>
</gene>
<comment type="caution">
    <text evidence="7">The sequence shown here is derived from an EMBL/GenBank/DDBJ whole genome shotgun (WGS) entry which is preliminary data.</text>
</comment>
<dbReference type="EMBL" id="VCHE01000001">
    <property type="protein sequence ID" value="KAB2581399.1"/>
    <property type="molecule type" value="Genomic_DNA"/>
</dbReference>
<dbReference type="InterPro" id="IPR001611">
    <property type="entry name" value="Leu-rich_rpt"/>
</dbReference>
<comment type="subcellular location">
    <subcellularLocation>
        <location evidence="1">Nucleus</location>
    </subcellularLocation>
</comment>
<evidence type="ECO:0000256" key="2">
    <source>
        <dbReference type="ARBA" id="ARBA00022614"/>
    </source>
</evidence>
<dbReference type="AlphaFoldDB" id="A0A5N5DTM5"/>
<evidence type="ECO:0000256" key="1">
    <source>
        <dbReference type="ARBA" id="ARBA00004123"/>
    </source>
</evidence>
<dbReference type="SUPFAM" id="SSF52058">
    <property type="entry name" value="L domain-like"/>
    <property type="match status" value="1"/>
</dbReference>
<accession>A0A5N5DTM5</accession>
<dbReference type="Proteomes" id="UP000325902">
    <property type="component" value="Unassembled WGS sequence"/>
</dbReference>
<evidence type="ECO:0000256" key="4">
    <source>
        <dbReference type="ARBA" id="ARBA00023242"/>
    </source>
</evidence>
<dbReference type="PANTHER" id="PTHR10552:SF6">
    <property type="entry name" value="U2 SMALL NUCLEAR RIBONUCLEOPROTEIN A"/>
    <property type="match status" value="1"/>
</dbReference>
<dbReference type="OrthoDB" id="433501at2759"/>
<dbReference type="Proteomes" id="UP000627934">
    <property type="component" value="Unassembled WGS sequence"/>
</dbReference>
<sequence>MRLTAEIIQGSLSYINPLGERELDLRGRQFTHIENMGAASADIECIDFTDNHIQVLGNLPQRLRVTTVLLARNRLSQIQPGIARAIPSLTTLSLADNNVRELADLDPLGGFSRLIQLNLTNNPVCTKENYRYYLIFRIPSLRFLDFQRVRDSERQKAKELFGTPDEPTELAKQLMRQRGTAVPDASAGANDVAAGMAHVKLTDAERASIEEQIKTANTLDDITRLEKLLNEGKIPVQ</sequence>
<evidence type="ECO:0000256" key="5">
    <source>
        <dbReference type="ARBA" id="ARBA00024196"/>
    </source>
</evidence>
<keyword evidence="7" id="KW-0687">Ribonucleoprotein</keyword>
<dbReference type="GO" id="GO:0000398">
    <property type="term" value="P:mRNA splicing, via spliceosome"/>
    <property type="evidence" value="ECO:0007669"/>
    <property type="project" value="InterPro"/>
</dbReference>
<dbReference type="InterPro" id="IPR032675">
    <property type="entry name" value="LRR_dom_sf"/>
</dbReference>
<keyword evidence="9" id="KW-1185">Reference proteome</keyword>
<keyword evidence="3" id="KW-0677">Repeat</keyword>
<reference evidence="8" key="2">
    <citation type="journal article" date="2018" name="DNA Res.">
        <title>Comparative genome and transcriptome analyses reveal adaptations to opportunistic infections in woody plant degrading pathogens of Botryosphaeriaceae.</title>
        <authorList>
            <person name="Yan J.Y."/>
            <person name="Zhao W.S."/>
            <person name="Chen Z."/>
            <person name="Xing Q.K."/>
            <person name="Zhang W."/>
            <person name="Chethana K.W.T."/>
            <person name="Xue M.F."/>
            <person name="Xu J.P."/>
            <person name="Phillips A.J.L."/>
            <person name="Wang Y."/>
            <person name="Liu J.H."/>
            <person name="Liu M."/>
            <person name="Zhou Y."/>
            <person name="Jayawardena R.S."/>
            <person name="Manawasinghe I.S."/>
            <person name="Huang J.B."/>
            <person name="Qiao G.H."/>
            <person name="Fu C.Y."/>
            <person name="Guo F.F."/>
            <person name="Dissanayake A.J."/>
            <person name="Peng Y.L."/>
            <person name="Hyde K.D."/>
            <person name="Li X.H."/>
        </authorList>
    </citation>
    <scope>NUCLEOTIDE SEQUENCE</scope>
    <source>
        <strain evidence="8">CSS-01s</strain>
    </source>
</reference>
<evidence type="ECO:0000313" key="8">
    <source>
        <dbReference type="EMBL" id="KAF9629684.1"/>
    </source>
</evidence>
<evidence type="ECO:0000256" key="3">
    <source>
        <dbReference type="ARBA" id="ARBA00022737"/>
    </source>
</evidence>
<dbReference type="EMBL" id="MDYX01000024">
    <property type="protein sequence ID" value="KAF9629684.1"/>
    <property type="molecule type" value="Genomic_DNA"/>
</dbReference>
<dbReference type="Gene3D" id="3.80.10.10">
    <property type="entry name" value="Ribonuclease Inhibitor"/>
    <property type="match status" value="1"/>
</dbReference>
<organism evidence="7 9">
    <name type="scientific">Lasiodiplodia theobromae</name>
    <dbReference type="NCBI Taxonomy" id="45133"/>
    <lineage>
        <taxon>Eukaryota</taxon>
        <taxon>Fungi</taxon>
        <taxon>Dikarya</taxon>
        <taxon>Ascomycota</taxon>
        <taxon>Pezizomycotina</taxon>
        <taxon>Dothideomycetes</taxon>
        <taxon>Dothideomycetes incertae sedis</taxon>
        <taxon>Botryosphaeriales</taxon>
        <taxon>Botryosphaeriaceae</taxon>
        <taxon>Lasiodiplodia</taxon>
    </lineage>
</organism>
<evidence type="ECO:0000313" key="9">
    <source>
        <dbReference type="Proteomes" id="UP000325902"/>
    </source>
</evidence>
<reference evidence="8" key="1">
    <citation type="submission" date="2016-08" db="EMBL/GenBank/DDBJ databases">
        <authorList>
            <person name="Yan J."/>
        </authorList>
    </citation>
    <scope>NUCLEOTIDE SEQUENCE</scope>
    <source>
        <strain evidence="8">CSS-01s</strain>
    </source>
</reference>
<comment type="similarity">
    <text evidence="5">Belongs to the U2 small nuclear ribonucleoprotein A family.</text>
</comment>
<dbReference type="Pfam" id="PF14580">
    <property type="entry name" value="LRR_9"/>
    <property type="match status" value="1"/>
</dbReference>
<protein>
    <recommendedName>
        <fullName evidence="6">U2 small nuclear ribonucleoprotein A'</fullName>
    </recommendedName>
</protein>
<reference evidence="7 9" key="3">
    <citation type="journal article" date="2019" name="Sci. Rep.">
        <title>A multi-omics analysis of the grapevine pathogen Lasiodiplodia theobromae reveals that temperature affects the expression of virulence- and pathogenicity-related genes.</title>
        <authorList>
            <person name="Felix C."/>
            <person name="Meneses R."/>
            <person name="Goncalves M.F.M."/>
            <person name="Tilleman L."/>
            <person name="Duarte A.S."/>
            <person name="Jorrin-Novo J.V."/>
            <person name="Van de Peer Y."/>
            <person name="Deforce D."/>
            <person name="Van Nieuwerburgh F."/>
            <person name="Esteves A.C."/>
            <person name="Alves A."/>
        </authorList>
    </citation>
    <scope>NUCLEOTIDE SEQUENCE [LARGE SCALE GENOMIC DNA]</scope>
    <source>
        <strain evidence="7 9">LA-SOL3</strain>
    </source>
</reference>
<evidence type="ECO:0000256" key="6">
    <source>
        <dbReference type="ARBA" id="ARBA00024238"/>
    </source>
</evidence>
<keyword evidence="2" id="KW-0433">Leucine-rich repeat</keyword>
<dbReference type="PANTHER" id="PTHR10552">
    <property type="entry name" value="U2 SMALL NUCLEAR RIBONUCLEOPROTEIN A"/>
    <property type="match status" value="1"/>
</dbReference>
<name>A0A5N5DTM5_9PEZI</name>
<dbReference type="FunFam" id="3.80.10.10:FF:000026">
    <property type="entry name" value="U2 small nuclear ribonucleoprotein A"/>
    <property type="match status" value="1"/>
</dbReference>
<proteinExistence type="inferred from homology"/>
<dbReference type="PROSITE" id="PS51450">
    <property type="entry name" value="LRR"/>
    <property type="match status" value="1"/>
</dbReference>
<dbReference type="GO" id="GO:0030620">
    <property type="term" value="F:U2 snRNA binding"/>
    <property type="evidence" value="ECO:0007669"/>
    <property type="project" value="InterPro"/>
</dbReference>
<dbReference type="GO" id="GO:0005686">
    <property type="term" value="C:U2 snRNP"/>
    <property type="evidence" value="ECO:0007669"/>
    <property type="project" value="TreeGrafter"/>
</dbReference>
<dbReference type="InterPro" id="IPR044640">
    <property type="entry name" value="RU2A"/>
</dbReference>